<dbReference type="Gene3D" id="3.40.190.10">
    <property type="entry name" value="Periplasmic binding protein-like II"/>
    <property type="match status" value="2"/>
</dbReference>
<accession>A0A4R0IFZ8</accession>
<dbReference type="SUPFAM" id="SSF53850">
    <property type="entry name" value="Periplasmic binding protein-like II"/>
    <property type="match status" value="1"/>
</dbReference>
<dbReference type="PANTHER" id="PTHR43649">
    <property type="entry name" value="ARABINOSE-BINDING PROTEIN-RELATED"/>
    <property type="match status" value="1"/>
</dbReference>
<dbReference type="InterPro" id="IPR006059">
    <property type="entry name" value="SBP"/>
</dbReference>
<dbReference type="AlphaFoldDB" id="A0A4R0IFZ8"/>
<proteinExistence type="predicted"/>
<evidence type="ECO:0000313" key="2">
    <source>
        <dbReference type="Proteomes" id="UP000292695"/>
    </source>
</evidence>
<keyword evidence="2" id="KW-1185">Reference proteome</keyword>
<sequence>MGTRRVGRRDVLAAVAGVAVLAAAGCSGGTGASGADGGGKQVRVLMEDISYTDNIKSMLPEFEKESGIKVTIETVPYSDMSAKILQNFTQRSPYYDAVFTDNVFGSGYFASGYVVDLKPLAAKDTQYGSFDGFYQPYIKPMTTSEGAVFGLPVYGESTFLMYRKDLFQKYGITQVPQTTDQLEAAAKKISEATSGQVAGITMRGAPGIQSVYPWAGLLRSFGGNFFDGSGKIAINSPEAIKATQYWADLLRNYGPKGAANFDWEQNRIAFTQGKAAMTIDATANGPFNEDPKSSTVAGKVGYAPVPYAAGTTPSPADNTDNSLNVHALYLSKFSKNPDATYKFLSWATGEAVQSNAVKTVESVGVTLDKVLKGQAYAARYGKFQKAVLDQVSTGNVNYLPSGKDSNKIIVETGQALSSVLSGQSDAKAALDAAAKNLDGVEAG</sequence>
<name>A0A4R0IFZ8_9ACTN</name>
<organism evidence="1 2">
    <name type="scientific">Kribbella sindirgiensis</name>
    <dbReference type="NCBI Taxonomy" id="1124744"/>
    <lineage>
        <taxon>Bacteria</taxon>
        <taxon>Bacillati</taxon>
        <taxon>Actinomycetota</taxon>
        <taxon>Actinomycetes</taxon>
        <taxon>Propionibacteriales</taxon>
        <taxon>Kribbellaceae</taxon>
        <taxon>Kribbella</taxon>
    </lineage>
</organism>
<dbReference type="EMBL" id="SJKA01000006">
    <property type="protein sequence ID" value="TCC32221.1"/>
    <property type="molecule type" value="Genomic_DNA"/>
</dbReference>
<protein>
    <submittedName>
        <fullName evidence="1">Sugar ABC transporter substrate-binding protein</fullName>
    </submittedName>
</protein>
<gene>
    <name evidence="1" type="ORF">E0H50_18570</name>
</gene>
<dbReference type="Proteomes" id="UP000292695">
    <property type="component" value="Unassembled WGS sequence"/>
</dbReference>
<dbReference type="InterPro" id="IPR006311">
    <property type="entry name" value="TAT_signal"/>
</dbReference>
<dbReference type="OrthoDB" id="9770625at2"/>
<dbReference type="PROSITE" id="PS51318">
    <property type="entry name" value="TAT"/>
    <property type="match status" value="1"/>
</dbReference>
<dbReference type="PROSITE" id="PS51257">
    <property type="entry name" value="PROKAR_LIPOPROTEIN"/>
    <property type="match status" value="1"/>
</dbReference>
<dbReference type="PANTHER" id="PTHR43649:SF12">
    <property type="entry name" value="DIACETYLCHITOBIOSE BINDING PROTEIN DASA"/>
    <property type="match status" value="1"/>
</dbReference>
<dbReference type="Pfam" id="PF01547">
    <property type="entry name" value="SBP_bac_1"/>
    <property type="match status" value="1"/>
</dbReference>
<comment type="caution">
    <text evidence="1">The sequence shown here is derived from an EMBL/GenBank/DDBJ whole genome shotgun (WGS) entry which is preliminary data.</text>
</comment>
<dbReference type="InterPro" id="IPR050490">
    <property type="entry name" value="Bact_solute-bd_prot1"/>
</dbReference>
<evidence type="ECO:0000313" key="1">
    <source>
        <dbReference type="EMBL" id="TCC32221.1"/>
    </source>
</evidence>
<reference evidence="1 2" key="1">
    <citation type="submission" date="2019-02" db="EMBL/GenBank/DDBJ databases">
        <title>Kribbella capetownensis sp. nov. and Kribbella speibonae sp. nov., isolated from soil.</title>
        <authorList>
            <person name="Curtis S.M."/>
            <person name="Norton I."/>
            <person name="Everest G.J."/>
            <person name="Meyers P.R."/>
        </authorList>
    </citation>
    <scope>NUCLEOTIDE SEQUENCE [LARGE SCALE GENOMIC DNA]</scope>
    <source>
        <strain evidence="1 2">DSM 27082</strain>
    </source>
</reference>
<dbReference type="RefSeq" id="WP_131289939.1">
    <property type="nucleotide sequence ID" value="NZ_SJKA01000006.1"/>
</dbReference>
<dbReference type="CDD" id="cd13585">
    <property type="entry name" value="PBP2_TMBP_like"/>
    <property type="match status" value="1"/>
</dbReference>